<dbReference type="Pfam" id="PF12833">
    <property type="entry name" value="HTH_18"/>
    <property type="match status" value="1"/>
</dbReference>
<dbReference type="Proteomes" id="UP000533637">
    <property type="component" value="Unassembled WGS sequence"/>
</dbReference>
<feature type="domain" description="HTH araC/xylS-type" evidence="4">
    <location>
        <begin position="190"/>
        <end position="288"/>
    </location>
</feature>
<dbReference type="Gene3D" id="1.10.10.60">
    <property type="entry name" value="Homeodomain-like"/>
    <property type="match status" value="1"/>
</dbReference>
<organism evidence="5 6">
    <name type="scientific">Parabacteroides faecis</name>
    <dbReference type="NCBI Taxonomy" id="1217282"/>
    <lineage>
        <taxon>Bacteria</taxon>
        <taxon>Pseudomonadati</taxon>
        <taxon>Bacteroidota</taxon>
        <taxon>Bacteroidia</taxon>
        <taxon>Bacteroidales</taxon>
        <taxon>Tannerellaceae</taxon>
        <taxon>Parabacteroides</taxon>
    </lineage>
</organism>
<evidence type="ECO:0000256" key="1">
    <source>
        <dbReference type="ARBA" id="ARBA00023015"/>
    </source>
</evidence>
<evidence type="ECO:0000259" key="4">
    <source>
        <dbReference type="PROSITE" id="PS01124"/>
    </source>
</evidence>
<dbReference type="InterPro" id="IPR018060">
    <property type="entry name" value="HTH_AraC"/>
</dbReference>
<protein>
    <submittedName>
        <fullName evidence="5">AraC-like DNA-binding protein</fullName>
    </submittedName>
</protein>
<accession>A0ABR6KSU5</accession>
<dbReference type="PANTHER" id="PTHR43280:SF32">
    <property type="entry name" value="TRANSCRIPTIONAL REGULATORY PROTEIN"/>
    <property type="match status" value="1"/>
</dbReference>
<evidence type="ECO:0000256" key="2">
    <source>
        <dbReference type="ARBA" id="ARBA00023125"/>
    </source>
</evidence>
<dbReference type="InterPro" id="IPR037923">
    <property type="entry name" value="HTH-like"/>
</dbReference>
<comment type="caution">
    <text evidence="5">The sequence shown here is derived from an EMBL/GenBank/DDBJ whole genome shotgun (WGS) entry which is preliminary data.</text>
</comment>
<proteinExistence type="predicted"/>
<dbReference type="SUPFAM" id="SSF51215">
    <property type="entry name" value="Regulatory protein AraC"/>
    <property type="match status" value="1"/>
</dbReference>
<gene>
    <name evidence="5" type="ORF">GGQ57_004503</name>
</gene>
<dbReference type="PANTHER" id="PTHR43280">
    <property type="entry name" value="ARAC-FAMILY TRANSCRIPTIONAL REGULATOR"/>
    <property type="match status" value="1"/>
</dbReference>
<dbReference type="EMBL" id="JACHOC010000010">
    <property type="protein sequence ID" value="MBB4624572.1"/>
    <property type="molecule type" value="Genomic_DNA"/>
</dbReference>
<name>A0ABR6KSU5_9BACT</name>
<dbReference type="PROSITE" id="PS01124">
    <property type="entry name" value="HTH_ARAC_FAMILY_2"/>
    <property type="match status" value="1"/>
</dbReference>
<evidence type="ECO:0000313" key="6">
    <source>
        <dbReference type="Proteomes" id="UP000533637"/>
    </source>
</evidence>
<sequence>MKNEISRYTFYKNKYGSELLIDVVQLKDIKKFLKTGTIHTLTYHDITFITEGKGDFSIDNLLYEACPGDVFFSKPGEIRNWDKDHIMNGYALIFENEFLSSFFKDDLFVQHLSYFNPGKIAARLHPEESLFKRLLQLVSNIKEEIGLYGRHGDHLLRAQLYEILMLLDRIYIEKGTKESIPKESSNLHISRFIHYVGQSFKEHRSVRYYADRLCITPNYLNEIVTISLQVSAKQYIHRKVMEEAKRMLTYTDIPVSGIAISLNYDTVSYFVRSFREHTGQTPLVYRKTHKP</sequence>
<dbReference type="RefSeq" id="WP_183672170.1">
    <property type="nucleotide sequence ID" value="NZ_BMPB01000009.1"/>
</dbReference>
<keyword evidence="1" id="KW-0805">Transcription regulation</keyword>
<dbReference type="SMART" id="SM00342">
    <property type="entry name" value="HTH_ARAC"/>
    <property type="match status" value="1"/>
</dbReference>
<keyword evidence="2" id="KW-0238">DNA-binding</keyword>
<evidence type="ECO:0000256" key="3">
    <source>
        <dbReference type="ARBA" id="ARBA00023163"/>
    </source>
</evidence>
<keyword evidence="3" id="KW-0804">Transcription</keyword>
<evidence type="ECO:0000313" key="5">
    <source>
        <dbReference type="EMBL" id="MBB4624572.1"/>
    </source>
</evidence>
<reference evidence="5 6" key="1">
    <citation type="submission" date="2020-08" db="EMBL/GenBank/DDBJ databases">
        <title>Genomic Encyclopedia of Type Strains, Phase IV (KMG-IV): sequencing the most valuable type-strain genomes for metagenomic binning, comparative biology and taxonomic classification.</title>
        <authorList>
            <person name="Goeker M."/>
        </authorList>
    </citation>
    <scope>NUCLEOTIDE SEQUENCE [LARGE SCALE GENOMIC DNA]</scope>
    <source>
        <strain evidence="5 6">DSM 102983</strain>
    </source>
</reference>
<dbReference type="InterPro" id="IPR009057">
    <property type="entry name" value="Homeodomain-like_sf"/>
</dbReference>
<dbReference type="SUPFAM" id="SSF46689">
    <property type="entry name" value="Homeodomain-like"/>
    <property type="match status" value="1"/>
</dbReference>
<keyword evidence="6" id="KW-1185">Reference proteome</keyword>